<sequence length="183" mass="20221">MPLYLTSATHAVVTVPEIIASRDARQTRQQSWLERHGVTLVSFTIVAPGPVKDTELTRRIFNHGLRELRHLAELSGWEIKKQTCLPLATGPEGLLAIDAPAMSVKLATIGLEQSHPLGRLWDLDVLTAHGQILSRSDFDQPPRDCLICQRNASLCAREQTHSLSELHTRMEALLDAAENAAHA</sequence>
<dbReference type="AlphaFoldDB" id="A0A085GG27"/>
<keyword evidence="4 6" id="KW-0548">Nucleotidyltransferase</keyword>
<dbReference type="NCBIfam" id="TIGR03124">
    <property type="entry name" value="citrate_citX"/>
    <property type="match status" value="1"/>
</dbReference>
<dbReference type="eggNOG" id="COG3697">
    <property type="taxonomic scope" value="Bacteria"/>
</dbReference>
<gene>
    <name evidence="6" type="primary">citX</name>
    <name evidence="6" type="ORF">GBAG_1035</name>
</gene>
<dbReference type="STRING" id="1006004.GBAG_1035"/>
<evidence type="ECO:0000256" key="5">
    <source>
        <dbReference type="ARBA" id="ARBA00048574"/>
    </source>
</evidence>
<keyword evidence="3 6" id="KW-0808">Transferase</keyword>
<dbReference type="Pfam" id="PF03802">
    <property type="entry name" value="CitX"/>
    <property type="match status" value="1"/>
</dbReference>
<comment type="caution">
    <text evidence="6">The sequence shown here is derived from an EMBL/GenBank/DDBJ whole genome shotgun (WGS) entry which is preliminary data.</text>
</comment>
<evidence type="ECO:0000256" key="4">
    <source>
        <dbReference type="ARBA" id="ARBA00022695"/>
    </source>
</evidence>
<dbReference type="InterPro" id="IPR005551">
    <property type="entry name" value="CitX"/>
</dbReference>
<dbReference type="OrthoDB" id="3196716at2"/>
<evidence type="ECO:0000256" key="3">
    <source>
        <dbReference type="ARBA" id="ARBA00022679"/>
    </source>
</evidence>
<evidence type="ECO:0000313" key="7">
    <source>
        <dbReference type="Proteomes" id="UP000028653"/>
    </source>
</evidence>
<dbReference type="GO" id="GO:0051191">
    <property type="term" value="P:prosthetic group biosynthetic process"/>
    <property type="evidence" value="ECO:0007669"/>
    <property type="project" value="InterPro"/>
</dbReference>
<evidence type="ECO:0000256" key="1">
    <source>
        <dbReference type="ARBA" id="ARBA00012524"/>
    </source>
</evidence>
<protein>
    <recommendedName>
        <fullName evidence="2">Apo-citrate lyase phosphoribosyl-dephospho-CoA transferase</fullName>
        <ecNumber evidence="1">2.7.7.61</ecNumber>
    </recommendedName>
</protein>
<evidence type="ECO:0000256" key="2">
    <source>
        <dbReference type="ARBA" id="ARBA00016314"/>
    </source>
</evidence>
<proteinExistence type="predicted"/>
<dbReference type="GO" id="GO:0016829">
    <property type="term" value="F:lyase activity"/>
    <property type="evidence" value="ECO:0007669"/>
    <property type="project" value="UniProtKB-KW"/>
</dbReference>
<dbReference type="NCBIfam" id="NF002383">
    <property type="entry name" value="PRK01392.1"/>
    <property type="match status" value="1"/>
</dbReference>
<accession>A0A085GG27</accession>
<dbReference type="EMBL" id="JMPI01000022">
    <property type="protein sequence ID" value="KFC82672.1"/>
    <property type="molecule type" value="Genomic_DNA"/>
</dbReference>
<name>A0A085GG27_9ENTR</name>
<dbReference type="EC" id="2.7.7.61" evidence="1"/>
<reference evidence="6 7" key="1">
    <citation type="submission" date="2014-05" db="EMBL/GenBank/DDBJ databases">
        <title>ATOL: Assembling a taxonomically balanced genome-scale reconstruction of the evolutionary history of the Enterobacteriaceae.</title>
        <authorList>
            <person name="Plunkett G.III."/>
            <person name="Neeno-Eckwall E.C."/>
            <person name="Glasner J.D."/>
            <person name="Perna N.T."/>
        </authorList>
    </citation>
    <scope>NUCLEOTIDE SEQUENCE [LARGE SCALE GENOMIC DNA]</scope>
    <source>
        <strain evidence="6 7">ATCC 33320</strain>
    </source>
</reference>
<organism evidence="6 7">
    <name type="scientific">Buttiauxella agrestis ATCC 33320</name>
    <dbReference type="NCBI Taxonomy" id="1006004"/>
    <lineage>
        <taxon>Bacteria</taxon>
        <taxon>Pseudomonadati</taxon>
        <taxon>Pseudomonadota</taxon>
        <taxon>Gammaproteobacteria</taxon>
        <taxon>Enterobacterales</taxon>
        <taxon>Enterobacteriaceae</taxon>
        <taxon>Buttiauxella</taxon>
    </lineage>
</organism>
<keyword evidence="6" id="KW-0456">Lyase</keyword>
<dbReference type="Proteomes" id="UP000028653">
    <property type="component" value="Unassembled WGS sequence"/>
</dbReference>
<dbReference type="GO" id="GO:0050519">
    <property type="term" value="F:holo-citrate lyase synthase activity"/>
    <property type="evidence" value="ECO:0007669"/>
    <property type="project" value="UniProtKB-EC"/>
</dbReference>
<keyword evidence="7" id="KW-1185">Reference proteome</keyword>
<comment type="catalytic activity">
    <reaction evidence="5">
        <text>apo-[citrate lyase ACP] + 2'-(5''-triphospho-alpha-D-ribosyl)-3'-dephospho-CoA = holo-[citrate lyase ACP] + diphosphate</text>
        <dbReference type="Rhea" id="RHEA:16333"/>
        <dbReference type="Rhea" id="RHEA-COMP:10157"/>
        <dbReference type="Rhea" id="RHEA-COMP:10158"/>
        <dbReference type="ChEBI" id="CHEBI:29999"/>
        <dbReference type="ChEBI" id="CHEBI:33019"/>
        <dbReference type="ChEBI" id="CHEBI:61378"/>
        <dbReference type="ChEBI" id="CHEBI:82683"/>
        <dbReference type="EC" id="2.7.7.61"/>
    </reaction>
</comment>
<dbReference type="RefSeq" id="WP_034493951.1">
    <property type="nucleotide sequence ID" value="NZ_JMPI01000022.1"/>
</dbReference>
<evidence type="ECO:0000313" key="6">
    <source>
        <dbReference type="EMBL" id="KFC82672.1"/>
    </source>
</evidence>